<feature type="region of interest" description="Disordered" evidence="9">
    <location>
        <begin position="243"/>
        <end position="303"/>
    </location>
</feature>
<dbReference type="GO" id="GO:0004222">
    <property type="term" value="F:metalloendopeptidase activity"/>
    <property type="evidence" value="ECO:0007669"/>
    <property type="project" value="InterPro"/>
</dbReference>
<evidence type="ECO:0000256" key="8">
    <source>
        <dbReference type="RuleBase" id="RU004447"/>
    </source>
</evidence>
<name>A0A9P7JJX1_9AGAM</name>
<evidence type="ECO:0000256" key="3">
    <source>
        <dbReference type="ARBA" id="ARBA00022670"/>
    </source>
</evidence>
<dbReference type="InterPro" id="IPR050626">
    <property type="entry name" value="Peptidase_M16"/>
</dbReference>
<evidence type="ECO:0000256" key="9">
    <source>
        <dbReference type="SAM" id="MobiDB-lite"/>
    </source>
</evidence>
<dbReference type="PROSITE" id="PS00143">
    <property type="entry name" value="INSULINASE"/>
    <property type="match status" value="1"/>
</dbReference>
<evidence type="ECO:0000313" key="14">
    <source>
        <dbReference type="EMBL" id="KAG1826858.1"/>
    </source>
</evidence>
<dbReference type="GO" id="GO:0005739">
    <property type="term" value="C:mitochondrion"/>
    <property type="evidence" value="ECO:0007669"/>
    <property type="project" value="TreeGrafter"/>
</dbReference>
<dbReference type="RefSeq" id="XP_041199705.1">
    <property type="nucleotide sequence ID" value="XM_041333902.1"/>
</dbReference>
<dbReference type="PANTHER" id="PTHR43690">
    <property type="entry name" value="NARDILYSIN"/>
    <property type="match status" value="1"/>
</dbReference>
<evidence type="ECO:0000259" key="11">
    <source>
        <dbReference type="Pfam" id="PF05193"/>
    </source>
</evidence>
<dbReference type="Gene3D" id="3.30.830.10">
    <property type="entry name" value="Metalloenzyme, LuxS/M16 peptidase-like"/>
    <property type="match status" value="4"/>
</dbReference>
<evidence type="ECO:0000256" key="1">
    <source>
        <dbReference type="ARBA" id="ARBA00001947"/>
    </source>
</evidence>
<dbReference type="FunFam" id="3.30.830.10:FF:000003">
    <property type="entry name" value="Insulin-degrading enzyme"/>
    <property type="match status" value="1"/>
</dbReference>
<reference evidence="14" key="1">
    <citation type="journal article" date="2020" name="New Phytol.">
        <title>Comparative genomics reveals dynamic genome evolution in host specialist ectomycorrhizal fungi.</title>
        <authorList>
            <person name="Lofgren L.A."/>
            <person name="Nguyen N.H."/>
            <person name="Vilgalys R."/>
            <person name="Ruytinx J."/>
            <person name="Liao H.L."/>
            <person name="Branco S."/>
            <person name="Kuo A."/>
            <person name="LaButti K."/>
            <person name="Lipzen A."/>
            <person name="Andreopoulos W."/>
            <person name="Pangilinan J."/>
            <person name="Riley R."/>
            <person name="Hundley H."/>
            <person name="Na H."/>
            <person name="Barry K."/>
            <person name="Grigoriev I.V."/>
            <person name="Stajich J.E."/>
            <person name="Kennedy P.G."/>
        </authorList>
    </citation>
    <scope>NUCLEOTIDE SEQUENCE</scope>
    <source>
        <strain evidence="14">MN1</strain>
    </source>
</reference>
<comment type="similarity">
    <text evidence="2 8">Belongs to the peptidase M16 family.</text>
</comment>
<dbReference type="Pfam" id="PF00675">
    <property type="entry name" value="Peptidase_M16"/>
    <property type="match status" value="1"/>
</dbReference>
<dbReference type="FunFam" id="3.30.830.10:FF:000005">
    <property type="entry name" value="nardilysin isoform X1"/>
    <property type="match status" value="1"/>
</dbReference>
<evidence type="ECO:0000259" key="12">
    <source>
        <dbReference type="Pfam" id="PF16187"/>
    </source>
</evidence>
<dbReference type="GO" id="GO:0043171">
    <property type="term" value="P:peptide catabolic process"/>
    <property type="evidence" value="ECO:0007669"/>
    <property type="project" value="TreeGrafter"/>
</dbReference>
<dbReference type="Pfam" id="PF22456">
    <property type="entry name" value="PqqF-like_C_4"/>
    <property type="match status" value="1"/>
</dbReference>
<dbReference type="GO" id="GO:0046872">
    <property type="term" value="F:metal ion binding"/>
    <property type="evidence" value="ECO:0007669"/>
    <property type="project" value="UniProtKB-KW"/>
</dbReference>
<dbReference type="FunFam" id="3.30.830.10:FF:000012">
    <property type="entry name" value="Protease 3"/>
    <property type="match status" value="1"/>
</dbReference>
<keyword evidence="6" id="KW-0862">Zinc</keyword>
<keyword evidence="4" id="KW-0479">Metal-binding</keyword>
<evidence type="ECO:0000256" key="5">
    <source>
        <dbReference type="ARBA" id="ARBA00022801"/>
    </source>
</evidence>
<dbReference type="Proteomes" id="UP000807769">
    <property type="component" value="Unassembled WGS sequence"/>
</dbReference>
<proteinExistence type="inferred from homology"/>
<dbReference type="SUPFAM" id="SSF63411">
    <property type="entry name" value="LuxS/MPP-like metallohydrolase"/>
    <property type="match status" value="4"/>
</dbReference>
<feature type="domain" description="Coenzyme PQQ synthesis protein F-like C-terminal lobe" evidence="13">
    <location>
        <begin position="890"/>
        <end position="990"/>
    </location>
</feature>
<accession>A0A9P7JJX1</accession>
<sequence>MALPLLHPRIYSAYVRSILQTTHHPQLKNRRSLAMVAHDWQRVENHANVPAYTLFTKPIEKSQLDEREYRLIKLENGLLAMLIQDAKADIAAASLDVAVGHMSDPDDIPGLAHFCEHLLFMGTEQFPKENEYSEYLSKNNGHSNAYTAPANTNYFFRVATSALPGALARFSAFFHCPLFASSCTTREMNAVDSEHSKNHQADPWRVFQVNKHLTKEGHPWSKFGSGNRETLSAAGRTFKTASKLNGNGITNGTHTAVDGSAPASPLSSDGSLAPSPLPSRIPSPVPSNTSANSENEPDGGVVGRETRRRLVEWWNREYCAGRMRLCVVGKEPLDALADMVSTLFTPIKNREQDPLPVFADHPFGPNEMGTLVSVQTVKAFHAIEISFPLVWQAPLWRYKPAHFISHFAGHEGPGSLFSYIKNKGWATSLNSGPQSLARGFEMFKFTIHLTKLGFENYQLVALATYKYLSLLRSSAFPKWYQSELVKIARTKFQFATKENAEGYAVSLSERLGKPVPPELLLRGAVIPCEWNSEDGEQEVREILEDMRITKGRAVLMAKKEELERISKNEHWEHEKWYGTGYRVERWDPSFIEQAEGPNDIAELYLPGPNEFIPTNLEVEKRDVLEPAKRPHLIKQTPMGSVWHKKDDQFWLPKASLVLELRSPVAGSSPRADTMTRLFADLVNDSLQEFVYDAELAGLVFHNGSHHLGLMITLDGYNEKLPVLARRVLETVRNLQVREDRLTVIKEKVKRDWENFFMDQGYRLSDYYTQYMLTHNTWTVAEKLQEISNVTHDELQRHINDFLARLNIQMLVTGNMHKDEAIGLSEMVENMLNTSPVSADETAQRELILPEGSDFIWKSHIPNSNDPNSSLTYYLQLGSSTDAHLRTTSLLLIHMMSEPAFDILRTKEQLGYVVFCSELQLSGASLLGLRLVVQSQRNPAYLEQRVEAFLDAMKSKIEDMEPVDFEQFKTGLRQKWTEVIKDLKKERAKFWEHIDSGYLDFLRRYNDSDLLRDITKRDVLELFLSRVHPLGVKRSKLSVQLQSRKPQPPRISATAAKAFEALVRAETTLVDPAGWREEMADENPFATQFAKYWQDVLSGFDNYQELMKKIPGLMMQYPVDEEVPHVRTTGVTFVENVKDFKSTLEVTELPQPLVEWGDLPIAKL</sequence>
<feature type="domain" description="Peptidase M16 middle/third" evidence="12">
    <location>
        <begin position="492"/>
        <end position="785"/>
    </location>
</feature>
<dbReference type="EMBL" id="JABBWG010000001">
    <property type="protein sequence ID" value="KAG1826858.1"/>
    <property type="molecule type" value="Genomic_DNA"/>
</dbReference>
<feature type="compositionally biased region" description="Polar residues" evidence="9">
    <location>
        <begin position="243"/>
        <end position="254"/>
    </location>
</feature>
<dbReference type="GO" id="GO:0005829">
    <property type="term" value="C:cytosol"/>
    <property type="evidence" value="ECO:0007669"/>
    <property type="project" value="TreeGrafter"/>
</dbReference>
<dbReference type="GO" id="GO:0051603">
    <property type="term" value="P:proteolysis involved in protein catabolic process"/>
    <property type="evidence" value="ECO:0007669"/>
    <property type="project" value="TreeGrafter"/>
</dbReference>
<dbReference type="InterPro" id="IPR054734">
    <property type="entry name" value="PqqF-like_C_4"/>
</dbReference>
<evidence type="ECO:0000259" key="13">
    <source>
        <dbReference type="Pfam" id="PF22456"/>
    </source>
</evidence>
<evidence type="ECO:0000256" key="4">
    <source>
        <dbReference type="ARBA" id="ARBA00022723"/>
    </source>
</evidence>
<dbReference type="OrthoDB" id="952271at2759"/>
<comment type="caution">
    <text evidence="14">The sequence shown here is derived from an EMBL/GenBank/DDBJ whole genome shotgun (WGS) entry which is preliminary data.</text>
</comment>
<keyword evidence="15" id="KW-1185">Reference proteome</keyword>
<keyword evidence="7" id="KW-0482">Metalloprotease</keyword>
<dbReference type="Pfam" id="PF16187">
    <property type="entry name" value="Peptidase_M16_M"/>
    <property type="match status" value="1"/>
</dbReference>
<dbReference type="Pfam" id="PF05193">
    <property type="entry name" value="Peptidase_M16_C"/>
    <property type="match status" value="1"/>
</dbReference>
<gene>
    <name evidence="14" type="ORF">BJ212DRAFT_1308881</name>
</gene>
<evidence type="ECO:0000256" key="2">
    <source>
        <dbReference type="ARBA" id="ARBA00007261"/>
    </source>
</evidence>
<dbReference type="InterPro" id="IPR011249">
    <property type="entry name" value="Metalloenz_LuxS/M16"/>
</dbReference>
<comment type="cofactor">
    <cofactor evidence="1">
        <name>Zn(2+)</name>
        <dbReference type="ChEBI" id="CHEBI:29105"/>
    </cofactor>
</comment>
<feature type="domain" description="Peptidase M16 N-terminal" evidence="10">
    <location>
        <begin position="82"/>
        <end position="215"/>
    </location>
</feature>
<dbReference type="InterPro" id="IPR011765">
    <property type="entry name" value="Pept_M16_N"/>
</dbReference>
<dbReference type="InterPro" id="IPR032632">
    <property type="entry name" value="Peptidase_M16_M"/>
</dbReference>
<dbReference type="InterPro" id="IPR007863">
    <property type="entry name" value="Peptidase_M16_C"/>
</dbReference>
<evidence type="ECO:0000256" key="6">
    <source>
        <dbReference type="ARBA" id="ARBA00022833"/>
    </source>
</evidence>
<dbReference type="AlphaFoldDB" id="A0A9P7JJX1"/>
<feature type="domain" description="Peptidase M16 C-terminal" evidence="11">
    <location>
        <begin position="306"/>
        <end position="479"/>
    </location>
</feature>
<evidence type="ECO:0000256" key="7">
    <source>
        <dbReference type="ARBA" id="ARBA00023049"/>
    </source>
</evidence>
<dbReference type="PANTHER" id="PTHR43690:SF18">
    <property type="entry name" value="INSULIN-DEGRADING ENZYME-RELATED"/>
    <property type="match status" value="1"/>
</dbReference>
<dbReference type="GeneID" id="64627919"/>
<dbReference type="InterPro" id="IPR001431">
    <property type="entry name" value="Pept_M16_Zn_BS"/>
</dbReference>
<protein>
    <submittedName>
        <fullName evidence="14">Metalloenzyme, LuxS/M16 peptidase-like protein</fullName>
    </submittedName>
</protein>
<keyword evidence="3" id="KW-0645">Protease</keyword>
<evidence type="ECO:0000259" key="10">
    <source>
        <dbReference type="Pfam" id="PF00675"/>
    </source>
</evidence>
<organism evidence="14 15">
    <name type="scientific">Suillus subaureus</name>
    <dbReference type="NCBI Taxonomy" id="48587"/>
    <lineage>
        <taxon>Eukaryota</taxon>
        <taxon>Fungi</taxon>
        <taxon>Dikarya</taxon>
        <taxon>Basidiomycota</taxon>
        <taxon>Agaricomycotina</taxon>
        <taxon>Agaricomycetes</taxon>
        <taxon>Agaricomycetidae</taxon>
        <taxon>Boletales</taxon>
        <taxon>Suillineae</taxon>
        <taxon>Suillaceae</taxon>
        <taxon>Suillus</taxon>
    </lineage>
</organism>
<feature type="compositionally biased region" description="Pro residues" evidence="9">
    <location>
        <begin position="275"/>
        <end position="285"/>
    </location>
</feature>
<keyword evidence="5" id="KW-0378">Hydrolase</keyword>
<evidence type="ECO:0000313" key="15">
    <source>
        <dbReference type="Proteomes" id="UP000807769"/>
    </source>
</evidence>